<feature type="compositionally biased region" description="Basic residues" evidence="1">
    <location>
        <begin position="45"/>
        <end position="57"/>
    </location>
</feature>
<dbReference type="PANTHER" id="PTHR34117:SF1">
    <property type="entry name" value="STYLE CELL-CYCLE INHIBITOR 1"/>
    <property type="match status" value="1"/>
</dbReference>
<dbReference type="OrthoDB" id="2139939at2759"/>
<dbReference type="OMA" id="MFAMYLD"/>
<reference evidence="2" key="1">
    <citation type="submission" date="2021-08" db="EMBL/GenBank/DDBJ databases">
        <title>WGS assembly of Ceratopteris richardii.</title>
        <authorList>
            <person name="Marchant D.B."/>
            <person name="Chen G."/>
            <person name="Jenkins J."/>
            <person name="Shu S."/>
            <person name="Leebens-Mack J."/>
            <person name="Grimwood J."/>
            <person name="Schmutz J."/>
            <person name="Soltis P."/>
            <person name="Soltis D."/>
            <person name="Chen Z.-H."/>
        </authorList>
    </citation>
    <scope>NUCLEOTIDE SEQUENCE</scope>
    <source>
        <strain evidence="2">Whitten #5841</strain>
        <tissue evidence="2">Leaf</tissue>
    </source>
</reference>
<evidence type="ECO:0000313" key="2">
    <source>
        <dbReference type="EMBL" id="KAH7283953.1"/>
    </source>
</evidence>
<feature type="compositionally biased region" description="Basic residues" evidence="1">
    <location>
        <begin position="27"/>
        <end position="38"/>
    </location>
</feature>
<proteinExistence type="predicted"/>
<comment type="caution">
    <text evidence="2">The sequence shown here is derived from an EMBL/GenBank/DDBJ whole genome shotgun (WGS) entry which is preliminary data.</text>
</comment>
<gene>
    <name evidence="2" type="ORF">KP509_34G032300</name>
</gene>
<name>A0A8T2QKL3_CERRI</name>
<dbReference type="Proteomes" id="UP000825935">
    <property type="component" value="Chromosome 34"/>
</dbReference>
<keyword evidence="3" id="KW-1185">Reference proteome</keyword>
<evidence type="ECO:0000313" key="3">
    <source>
        <dbReference type="Proteomes" id="UP000825935"/>
    </source>
</evidence>
<feature type="region of interest" description="Disordered" evidence="1">
    <location>
        <begin position="1"/>
        <end position="122"/>
    </location>
</feature>
<dbReference type="EMBL" id="CM035439">
    <property type="protein sequence ID" value="KAH7283953.1"/>
    <property type="molecule type" value="Genomic_DNA"/>
</dbReference>
<sequence length="336" mass="39622">MEGANARKRVSYSSSSDSSGSDAERRISKKRRRDKKKRKEEVKRKEKKKHLKSRKHRSSSEGSSEAEERHRKKRRHSSSSSDRSSDEEERSKKKRLLKEAKRIIKSHKKEKSDAGRESFSQSATQKILTDDDYYEKNKEFSTWLRDEHGLYFSNLSAVDARRLFKDFVHDWNSGKLSQRIYNGIQSTSRTDHKWHIKGGDESYVDKEEELEFTKKLEKIQRKKFQKDQKDLIDELLPQATGRERLIEKKMIRKEATRLREESPELLRDEDIMGGSDDFKQRLERERARREKKIMEKEAALREKKLASDERETAAMDQFKALVNLSGGTITIPKRAQ</sequence>
<accession>A0A8T2QKL3</accession>
<feature type="compositionally biased region" description="Low complexity" evidence="1">
    <location>
        <begin position="11"/>
        <end position="21"/>
    </location>
</feature>
<dbReference type="AlphaFoldDB" id="A0A8T2QKL3"/>
<feature type="compositionally biased region" description="Basic residues" evidence="1">
    <location>
        <begin position="1"/>
        <end position="10"/>
    </location>
</feature>
<protein>
    <submittedName>
        <fullName evidence="2">Uncharacterized protein</fullName>
    </submittedName>
</protein>
<dbReference type="InterPro" id="IPR044688">
    <property type="entry name" value="SCI-1-like"/>
</dbReference>
<evidence type="ECO:0000256" key="1">
    <source>
        <dbReference type="SAM" id="MobiDB-lite"/>
    </source>
</evidence>
<dbReference type="PANTHER" id="PTHR34117">
    <property type="entry name" value="STYLE CELL-CYCLE INHIBITOR 1"/>
    <property type="match status" value="1"/>
</dbReference>
<organism evidence="2 3">
    <name type="scientific">Ceratopteris richardii</name>
    <name type="common">Triangle waterfern</name>
    <dbReference type="NCBI Taxonomy" id="49495"/>
    <lineage>
        <taxon>Eukaryota</taxon>
        <taxon>Viridiplantae</taxon>
        <taxon>Streptophyta</taxon>
        <taxon>Embryophyta</taxon>
        <taxon>Tracheophyta</taxon>
        <taxon>Polypodiopsida</taxon>
        <taxon>Polypodiidae</taxon>
        <taxon>Polypodiales</taxon>
        <taxon>Pteridineae</taxon>
        <taxon>Pteridaceae</taxon>
        <taxon>Parkerioideae</taxon>
        <taxon>Ceratopteris</taxon>
    </lineage>
</organism>